<dbReference type="GO" id="GO:0046872">
    <property type="term" value="F:metal ion binding"/>
    <property type="evidence" value="ECO:0007669"/>
    <property type="project" value="UniProtKB-KW"/>
</dbReference>
<dbReference type="InterPro" id="IPR006680">
    <property type="entry name" value="Amidohydro-rel"/>
</dbReference>
<dbReference type="Pfam" id="PF01979">
    <property type="entry name" value="Amidohydro_1"/>
    <property type="match status" value="1"/>
</dbReference>
<evidence type="ECO:0000259" key="8">
    <source>
        <dbReference type="Pfam" id="PF01979"/>
    </source>
</evidence>
<dbReference type="Gene3D" id="3.20.20.140">
    <property type="entry name" value="Metal-dependent hydrolases"/>
    <property type="match status" value="1"/>
</dbReference>
<dbReference type="InterPro" id="IPR032466">
    <property type="entry name" value="Metal_Hydrolase"/>
</dbReference>
<comment type="pathway">
    <text evidence="1">Amino-acid degradation.</text>
</comment>
<proteinExistence type="inferred from homology"/>
<dbReference type="EC" id="3.5.2.7" evidence="2"/>
<dbReference type="GO" id="GO:0019556">
    <property type="term" value="P:L-histidine catabolic process to glutamate and formamide"/>
    <property type="evidence" value="ECO:0007669"/>
    <property type="project" value="InterPro"/>
</dbReference>
<keyword evidence="3" id="KW-0479">Metal-binding</keyword>
<evidence type="ECO:0000256" key="6">
    <source>
        <dbReference type="ARBA" id="ARBA00022833"/>
    </source>
</evidence>
<dbReference type="EMBL" id="LAZR01056103">
    <property type="protein sequence ID" value="KKK74899.1"/>
    <property type="molecule type" value="Genomic_DNA"/>
</dbReference>
<dbReference type="GO" id="GO:0005737">
    <property type="term" value="C:cytoplasm"/>
    <property type="evidence" value="ECO:0007669"/>
    <property type="project" value="InterPro"/>
</dbReference>
<dbReference type="FunFam" id="3.20.20.140:FF:000007">
    <property type="entry name" value="Imidazolonepropionase"/>
    <property type="match status" value="1"/>
</dbReference>
<dbReference type="HAMAP" id="MF_00372">
    <property type="entry name" value="HutI"/>
    <property type="match status" value="1"/>
</dbReference>
<keyword evidence="7" id="KW-0408">Iron</keyword>
<organism evidence="9">
    <name type="scientific">marine sediment metagenome</name>
    <dbReference type="NCBI Taxonomy" id="412755"/>
    <lineage>
        <taxon>unclassified sequences</taxon>
        <taxon>metagenomes</taxon>
        <taxon>ecological metagenomes</taxon>
    </lineage>
</organism>
<keyword evidence="6" id="KW-0862">Zinc</keyword>
<feature type="domain" description="Amidohydrolase-related" evidence="8">
    <location>
        <begin position="2"/>
        <end position="329"/>
    </location>
</feature>
<dbReference type="InterPro" id="IPR011059">
    <property type="entry name" value="Metal-dep_hydrolase_composite"/>
</dbReference>
<gene>
    <name evidence="9" type="ORF">LCGC14_2879140</name>
</gene>
<dbReference type="NCBIfam" id="TIGR01224">
    <property type="entry name" value="hutI"/>
    <property type="match status" value="1"/>
</dbReference>
<evidence type="ECO:0000256" key="3">
    <source>
        <dbReference type="ARBA" id="ARBA00022723"/>
    </source>
</evidence>
<dbReference type="AlphaFoldDB" id="A0A0F9A8S1"/>
<evidence type="ECO:0000256" key="4">
    <source>
        <dbReference type="ARBA" id="ARBA00022801"/>
    </source>
</evidence>
<sequence>CITPGLIDCHTHLIYGGSRVREFELRLLGASYEEISRQGGGIVSTVSETRKADEDRLFHESGRRLSAIISEGVTTVEVKSGYGLDLETELRMLRVAKMLEDAFPVTVCPTYLGAHALPEEYRNRSDEYIDFVCDRVIPAVASQQIAQAVDVFCETIGFSLEQTERVFKTSRDHGLPVKLHAEQLSDQGGAALAARYGALSADHLEYLSEDGAQAMAASGTVAVLLPGAYYFLRETHLPPIDLLRRYGVPMALATDCNPGSSPATSPLLMLNMACTLFRLTPEEALAGVTRFGAAALGLGKVKGTLEIGKDADFVLWDISDPAELAYRFGFNPCRQVVRNGTPIESDHFEDDTSNT</sequence>
<name>A0A0F9A8S1_9ZZZZ</name>
<evidence type="ECO:0000256" key="7">
    <source>
        <dbReference type="ARBA" id="ARBA00023004"/>
    </source>
</evidence>
<dbReference type="Gene3D" id="2.30.40.10">
    <property type="entry name" value="Urease, subunit C, domain 1"/>
    <property type="match status" value="1"/>
</dbReference>
<comment type="caution">
    <text evidence="9">The sequence shown here is derived from an EMBL/GenBank/DDBJ whole genome shotgun (WGS) entry which is preliminary data.</text>
</comment>
<keyword evidence="5" id="KW-0369">Histidine metabolism</keyword>
<feature type="non-terminal residue" evidence="9">
    <location>
        <position position="1"/>
    </location>
</feature>
<reference evidence="9" key="1">
    <citation type="journal article" date="2015" name="Nature">
        <title>Complex archaea that bridge the gap between prokaryotes and eukaryotes.</title>
        <authorList>
            <person name="Spang A."/>
            <person name="Saw J.H."/>
            <person name="Jorgensen S.L."/>
            <person name="Zaremba-Niedzwiedzka K."/>
            <person name="Martijn J."/>
            <person name="Lind A.E."/>
            <person name="van Eijk R."/>
            <person name="Schleper C."/>
            <person name="Guy L."/>
            <person name="Ettema T.J."/>
        </authorList>
    </citation>
    <scope>NUCLEOTIDE SEQUENCE</scope>
</reference>
<dbReference type="GO" id="GO:0050480">
    <property type="term" value="F:imidazolonepropionase activity"/>
    <property type="evidence" value="ECO:0007669"/>
    <property type="project" value="UniProtKB-EC"/>
</dbReference>
<evidence type="ECO:0000313" key="9">
    <source>
        <dbReference type="EMBL" id="KKK74899.1"/>
    </source>
</evidence>
<evidence type="ECO:0000256" key="1">
    <source>
        <dbReference type="ARBA" id="ARBA00005023"/>
    </source>
</evidence>
<evidence type="ECO:0000256" key="5">
    <source>
        <dbReference type="ARBA" id="ARBA00022808"/>
    </source>
</evidence>
<dbReference type="PANTHER" id="PTHR42752">
    <property type="entry name" value="IMIDAZOLONEPROPIONASE"/>
    <property type="match status" value="1"/>
</dbReference>
<accession>A0A0F9A8S1</accession>
<evidence type="ECO:0000256" key="2">
    <source>
        <dbReference type="ARBA" id="ARBA00012864"/>
    </source>
</evidence>
<dbReference type="SUPFAM" id="SSF51556">
    <property type="entry name" value="Metallo-dependent hydrolases"/>
    <property type="match status" value="1"/>
</dbReference>
<keyword evidence="4" id="KW-0378">Hydrolase</keyword>
<dbReference type="PANTHER" id="PTHR42752:SF1">
    <property type="entry name" value="IMIDAZOLONEPROPIONASE-RELATED"/>
    <property type="match status" value="1"/>
</dbReference>
<protein>
    <recommendedName>
        <fullName evidence="2">imidazolonepropionase</fullName>
        <ecNumber evidence="2">3.5.2.7</ecNumber>
    </recommendedName>
</protein>
<dbReference type="InterPro" id="IPR005920">
    <property type="entry name" value="HutI"/>
</dbReference>
<dbReference type="CDD" id="cd01296">
    <property type="entry name" value="Imidazolone-5PH"/>
    <property type="match status" value="1"/>
</dbReference>
<dbReference type="SUPFAM" id="SSF51338">
    <property type="entry name" value="Composite domain of metallo-dependent hydrolases"/>
    <property type="match status" value="1"/>
</dbReference>